<organism evidence="2 3">
    <name type="scientific">Drechslerella dactyloides</name>
    <name type="common">Nematode-trapping fungus</name>
    <name type="synonym">Arthrobotrys dactyloides</name>
    <dbReference type="NCBI Taxonomy" id="74499"/>
    <lineage>
        <taxon>Eukaryota</taxon>
        <taxon>Fungi</taxon>
        <taxon>Dikarya</taxon>
        <taxon>Ascomycota</taxon>
        <taxon>Pezizomycotina</taxon>
        <taxon>Orbiliomycetes</taxon>
        <taxon>Orbiliales</taxon>
        <taxon>Orbiliaceae</taxon>
        <taxon>Drechslerella</taxon>
    </lineage>
</organism>
<accession>A0AAD6IQT1</accession>
<name>A0AAD6IQT1_DREDA</name>
<reference evidence="2" key="1">
    <citation type="submission" date="2023-01" db="EMBL/GenBank/DDBJ databases">
        <title>The chitinases involved in constricting ring structure development in the nematode-trapping fungus Drechslerella dactyloides.</title>
        <authorList>
            <person name="Wang R."/>
            <person name="Zhang L."/>
            <person name="Tang P."/>
            <person name="Li S."/>
            <person name="Liang L."/>
        </authorList>
    </citation>
    <scope>NUCLEOTIDE SEQUENCE</scope>
    <source>
        <strain evidence="2">YMF1.00031</strain>
    </source>
</reference>
<evidence type="ECO:0000313" key="3">
    <source>
        <dbReference type="Proteomes" id="UP001221413"/>
    </source>
</evidence>
<evidence type="ECO:0000313" key="2">
    <source>
        <dbReference type="EMBL" id="KAJ6256784.1"/>
    </source>
</evidence>
<feature type="region of interest" description="Disordered" evidence="1">
    <location>
        <begin position="1"/>
        <end position="70"/>
    </location>
</feature>
<dbReference type="Proteomes" id="UP001221413">
    <property type="component" value="Unassembled WGS sequence"/>
</dbReference>
<comment type="caution">
    <text evidence="2">The sequence shown here is derived from an EMBL/GenBank/DDBJ whole genome shotgun (WGS) entry which is preliminary data.</text>
</comment>
<gene>
    <name evidence="2" type="ORF">Dda_8651</name>
</gene>
<proteinExistence type="predicted"/>
<evidence type="ECO:0000256" key="1">
    <source>
        <dbReference type="SAM" id="MobiDB-lite"/>
    </source>
</evidence>
<feature type="compositionally biased region" description="Basic residues" evidence="1">
    <location>
        <begin position="37"/>
        <end position="49"/>
    </location>
</feature>
<keyword evidence="3" id="KW-1185">Reference proteome</keyword>
<dbReference type="EMBL" id="JAQGDS010000012">
    <property type="protein sequence ID" value="KAJ6256784.1"/>
    <property type="molecule type" value="Genomic_DNA"/>
</dbReference>
<sequence>MAGFFGVSGVSGANACSFGRQTTNSTLLRDGRQPDKRNKRTTPQHARRTTHPEGAEAEKTTSIATGGRKLTGGMVLGQRVPANENSSYGCKEWLVRRRSCEL</sequence>
<protein>
    <submittedName>
        <fullName evidence="2">Uncharacterized protein</fullName>
    </submittedName>
</protein>
<dbReference type="AlphaFoldDB" id="A0AAD6IQT1"/>
<feature type="compositionally biased region" description="Basic and acidic residues" evidence="1">
    <location>
        <begin position="50"/>
        <end position="59"/>
    </location>
</feature>